<keyword evidence="1" id="KW-0812">Transmembrane</keyword>
<sequence length="47" mass="5148">MARFKLDPTPRPKKAMPRWLWWAILSVAAAMVVAGIIVTIAVGGPLF</sequence>
<keyword evidence="1" id="KW-0472">Membrane</keyword>
<organism evidence="2 3">
    <name type="scientific">Gryllotalpicola koreensis</name>
    <dbReference type="NCBI Taxonomy" id="993086"/>
    <lineage>
        <taxon>Bacteria</taxon>
        <taxon>Bacillati</taxon>
        <taxon>Actinomycetota</taxon>
        <taxon>Actinomycetes</taxon>
        <taxon>Micrococcales</taxon>
        <taxon>Microbacteriaceae</taxon>
        <taxon>Gryllotalpicola</taxon>
    </lineage>
</organism>
<proteinExistence type="predicted"/>
<comment type="caution">
    <text evidence="2">The sequence shown here is derived from an EMBL/GenBank/DDBJ whole genome shotgun (WGS) entry which is preliminary data.</text>
</comment>
<dbReference type="EMBL" id="BAABBW010000006">
    <property type="protein sequence ID" value="GAA4181335.1"/>
    <property type="molecule type" value="Genomic_DNA"/>
</dbReference>
<dbReference type="Proteomes" id="UP001501079">
    <property type="component" value="Unassembled WGS sequence"/>
</dbReference>
<feature type="transmembrane region" description="Helical" evidence="1">
    <location>
        <begin position="20"/>
        <end position="42"/>
    </location>
</feature>
<name>A0ABP8ABS4_9MICO</name>
<evidence type="ECO:0000313" key="2">
    <source>
        <dbReference type="EMBL" id="GAA4181335.1"/>
    </source>
</evidence>
<evidence type="ECO:0000256" key="1">
    <source>
        <dbReference type="SAM" id="Phobius"/>
    </source>
</evidence>
<accession>A0ABP8ABS4</accession>
<reference evidence="3" key="1">
    <citation type="journal article" date="2019" name="Int. J. Syst. Evol. Microbiol.">
        <title>The Global Catalogue of Microorganisms (GCM) 10K type strain sequencing project: providing services to taxonomists for standard genome sequencing and annotation.</title>
        <authorList>
            <consortium name="The Broad Institute Genomics Platform"/>
            <consortium name="The Broad Institute Genome Sequencing Center for Infectious Disease"/>
            <person name="Wu L."/>
            <person name="Ma J."/>
        </authorList>
    </citation>
    <scope>NUCLEOTIDE SEQUENCE [LARGE SCALE GENOMIC DNA]</scope>
    <source>
        <strain evidence="3">JCM 17591</strain>
    </source>
</reference>
<keyword evidence="3" id="KW-1185">Reference proteome</keyword>
<keyword evidence="1" id="KW-1133">Transmembrane helix</keyword>
<gene>
    <name evidence="2" type="ORF">GCM10022287_36520</name>
</gene>
<protein>
    <submittedName>
        <fullName evidence="2">Uncharacterized protein</fullName>
    </submittedName>
</protein>
<dbReference type="RefSeq" id="WP_344757169.1">
    <property type="nucleotide sequence ID" value="NZ_BAABBW010000006.1"/>
</dbReference>
<evidence type="ECO:0000313" key="3">
    <source>
        <dbReference type="Proteomes" id="UP001501079"/>
    </source>
</evidence>